<comment type="caution">
    <text evidence="2">The sequence shown here is derived from an EMBL/GenBank/DDBJ whole genome shotgun (WGS) entry which is preliminary data.</text>
</comment>
<keyword evidence="3" id="KW-1185">Reference proteome</keyword>
<evidence type="ECO:0000313" key="2">
    <source>
        <dbReference type="EMBL" id="MBO4205639.1"/>
    </source>
</evidence>
<accession>A0ABS3VMN0</accession>
<dbReference type="EMBL" id="WVUH01000032">
    <property type="protein sequence ID" value="MBO4205639.1"/>
    <property type="molecule type" value="Genomic_DNA"/>
</dbReference>
<feature type="domain" description="GAF" evidence="1">
    <location>
        <begin position="27"/>
        <end position="174"/>
    </location>
</feature>
<dbReference type="InterPro" id="IPR029016">
    <property type="entry name" value="GAF-like_dom_sf"/>
</dbReference>
<name>A0ABS3VMN0_MICEH</name>
<reference evidence="2 3" key="1">
    <citation type="submission" date="2019-12" db="EMBL/GenBank/DDBJ databases">
        <title>Whole genome sequencing of endophytic Actinobacterium Micromonospora sp. MPMI6T.</title>
        <authorList>
            <person name="Evv R."/>
            <person name="Podile A.R."/>
        </authorList>
    </citation>
    <scope>NUCLEOTIDE SEQUENCE [LARGE SCALE GENOMIC DNA]</scope>
    <source>
        <strain evidence="2 3">MPMI6</strain>
    </source>
</reference>
<dbReference type="SMART" id="SM00065">
    <property type="entry name" value="GAF"/>
    <property type="match status" value="1"/>
</dbReference>
<protein>
    <submittedName>
        <fullName evidence="2">GAF domain-containing protein</fullName>
    </submittedName>
</protein>
<evidence type="ECO:0000313" key="3">
    <source>
        <dbReference type="Proteomes" id="UP000823521"/>
    </source>
</evidence>
<dbReference type="RefSeq" id="WP_208811818.1">
    <property type="nucleotide sequence ID" value="NZ_WVUH01000032.1"/>
</dbReference>
<proteinExistence type="predicted"/>
<gene>
    <name evidence="2" type="ORF">GSF22_06405</name>
</gene>
<dbReference type="Pfam" id="PF01590">
    <property type="entry name" value="GAF"/>
    <property type="match status" value="1"/>
</dbReference>
<dbReference type="Proteomes" id="UP000823521">
    <property type="component" value="Unassembled WGS sequence"/>
</dbReference>
<dbReference type="PANTHER" id="PTHR43102:SF2">
    <property type="entry name" value="GAF DOMAIN-CONTAINING PROTEIN"/>
    <property type="match status" value="1"/>
</dbReference>
<sequence length="267" mass="28443">MQSDPSTYLGTPARLAAIARYEILDAPRDGTFDRVARVAAGVFEVPIATVTVVDPGRVRFAAAHGLDGVTEIGAEPGLCVSAVLTDGPYVVADAAVDPRTLDHPLVRGALGLRFYAAAPIVTPDGHRLGTVNVIDRVPRTVTDAQTGILTELAGMVADHLELRSAATRAVRDERRLRQVADQRAERSDELAERLRAAAEVIRQQAHPASCELGGRQGCPKPAELKLADSWGDCAWACPDHAEEAILSVSSVFIADEALGGLTAFRRR</sequence>
<organism evidence="2 3">
    <name type="scientific">Micromonospora echinofusca</name>
    <dbReference type="NCBI Taxonomy" id="47858"/>
    <lineage>
        <taxon>Bacteria</taxon>
        <taxon>Bacillati</taxon>
        <taxon>Actinomycetota</taxon>
        <taxon>Actinomycetes</taxon>
        <taxon>Micromonosporales</taxon>
        <taxon>Micromonosporaceae</taxon>
        <taxon>Micromonospora</taxon>
    </lineage>
</organism>
<dbReference type="SUPFAM" id="SSF55781">
    <property type="entry name" value="GAF domain-like"/>
    <property type="match status" value="1"/>
</dbReference>
<evidence type="ECO:0000259" key="1">
    <source>
        <dbReference type="SMART" id="SM00065"/>
    </source>
</evidence>
<dbReference type="InterPro" id="IPR003018">
    <property type="entry name" value="GAF"/>
</dbReference>
<dbReference type="Gene3D" id="3.30.450.40">
    <property type="match status" value="1"/>
</dbReference>
<dbReference type="PANTHER" id="PTHR43102">
    <property type="entry name" value="SLR1143 PROTEIN"/>
    <property type="match status" value="1"/>
</dbReference>